<protein>
    <submittedName>
        <fullName evidence="2">Uncharacterized protein</fullName>
    </submittedName>
</protein>
<feature type="compositionally biased region" description="Basic and acidic residues" evidence="1">
    <location>
        <begin position="16"/>
        <end position="26"/>
    </location>
</feature>
<comment type="caution">
    <text evidence="2">The sequence shown here is derived from an EMBL/GenBank/DDBJ whole genome shotgun (WGS) entry which is preliminary data.</text>
</comment>
<sequence length="114" mass="12577">MSPESRQTRSSIRKLLRQERQKKEEALDSYASARLALRSMERRLADAKTALKRKRDQARDLGVTIEELNTADAIVDGQVMASGEDGARTSSSPAPARQPVDKGSHLEVNDAEEA</sequence>
<dbReference type="RefSeq" id="WP_113860108.1">
    <property type="nucleotide sequence ID" value="NZ_PDCG01000003.1"/>
</dbReference>
<dbReference type="EMBL" id="PDCG01000003">
    <property type="protein sequence ID" value="RBP97859.1"/>
    <property type="molecule type" value="Genomic_DNA"/>
</dbReference>
<feature type="compositionally biased region" description="Basic and acidic residues" evidence="1">
    <location>
        <begin position="99"/>
        <end position="108"/>
    </location>
</feature>
<accession>A0A366K861</accession>
<name>A0A366K861_9BIFI</name>
<reference evidence="2 3" key="1">
    <citation type="submission" date="2017-10" db="EMBL/GenBank/DDBJ databases">
        <title>Bifidobacterium xylocopum sp. nov. and Bifidobacterium aemilianum sp. nov., from the carpenter bee (Xylocopa violacea) digestive tract.</title>
        <authorList>
            <person name="Alberoni D."/>
            <person name="Baffoni L."/>
            <person name="Di Gioia D."/>
            <person name="Gaggia F."/>
            <person name="Biavati B."/>
        </authorList>
    </citation>
    <scope>NUCLEOTIDE SEQUENCE [LARGE SCALE GENOMIC DNA]</scope>
    <source>
        <strain evidence="2 3">XV10</strain>
    </source>
</reference>
<evidence type="ECO:0000313" key="3">
    <source>
        <dbReference type="Proteomes" id="UP000252530"/>
    </source>
</evidence>
<dbReference type="Proteomes" id="UP000252530">
    <property type="component" value="Unassembled WGS sequence"/>
</dbReference>
<evidence type="ECO:0000256" key="1">
    <source>
        <dbReference type="SAM" id="MobiDB-lite"/>
    </source>
</evidence>
<evidence type="ECO:0000313" key="2">
    <source>
        <dbReference type="EMBL" id="RBP97859.1"/>
    </source>
</evidence>
<dbReference type="AlphaFoldDB" id="A0A366K861"/>
<keyword evidence="3" id="KW-1185">Reference proteome</keyword>
<proteinExistence type="predicted"/>
<organism evidence="2 3">
    <name type="scientific">Bifidobacterium aemilianum</name>
    <dbReference type="NCBI Taxonomy" id="2493120"/>
    <lineage>
        <taxon>Bacteria</taxon>
        <taxon>Bacillati</taxon>
        <taxon>Actinomycetota</taxon>
        <taxon>Actinomycetes</taxon>
        <taxon>Bifidobacteriales</taxon>
        <taxon>Bifidobacteriaceae</taxon>
        <taxon>Bifidobacterium</taxon>
    </lineage>
</organism>
<gene>
    <name evidence="2" type="ORF">CRD60_04540</name>
</gene>
<feature type="region of interest" description="Disordered" evidence="1">
    <location>
        <begin position="76"/>
        <end position="114"/>
    </location>
</feature>
<feature type="region of interest" description="Disordered" evidence="1">
    <location>
        <begin position="1"/>
        <end position="28"/>
    </location>
</feature>
<feature type="compositionally biased region" description="Polar residues" evidence="1">
    <location>
        <begin position="1"/>
        <end position="10"/>
    </location>
</feature>